<dbReference type="STRING" id="7574.A0A1S3IF78"/>
<dbReference type="Pfam" id="PF00008">
    <property type="entry name" value="EGF"/>
    <property type="match status" value="1"/>
</dbReference>
<dbReference type="CDD" id="cd00054">
    <property type="entry name" value="EGF_CA"/>
    <property type="match status" value="3"/>
</dbReference>
<dbReference type="GeneID" id="106163681"/>
<evidence type="ECO:0000259" key="7">
    <source>
        <dbReference type="PROSITE" id="PS50026"/>
    </source>
</evidence>
<organism evidence="8 9">
    <name type="scientific">Lingula anatina</name>
    <name type="common">Brachiopod</name>
    <name type="synonym">Lingula unguis</name>
    <dbReference type="NCBI Taxonomy" id="7574"/>
    <lineage>
        <taxon>Eukaryota</taxon>
        <taxon>Metazoa</taxon>
        <taxon>Spiralia</taxon>
        <taxon>Lophotrochozoa</taxon>
        <taxon>Brachiopoda</taxon>
        <taxon>Linguliformea</taxon>
        <taxon>Lingulata</taxon>
        <taxon>Lingulida</taxon>
        <taxon>Linguloidea</taxon>
        <taxon>Lingulidae</taxon>
        <taxon>Lingula</taxon>
    </lineage>
</organism>
<evidence type="ECO:0000256" key="3">
    <source>
        <dbReference type="ARBA" id="ARBA00022737"/>
    </source>
</evidence>
<dbReference type="SMART" id="SM00181">
    <property type="entry name" value="EGF"/>
    <property type="match status" value="6"/>
</dbReference>
<feature type="chain" id="PRO_5010222767" evidence="6">
    <location>
        <begin position="21"/>
        <end position="472"/>
    </location>
</feature>
<feature type="domain" description="EGF-like" evidence="7">
    <location>
        <begin position="187"/>
        <end position="224"/>
    </location>
</feature>
<dbReference type="PROSITE" id="PS00022">
    <property type="entry name" value="EGF_1"/>
    <property type="match status" value="6"/>
</dbReference>
<sequence length="472" mass="52523">MARNWYLTVLVLAGIGSCWSQSNATVSDPCSKLTCYNGGTCVRRWESYATCVCKGGYTGTYCQYSMSTTTPSGRRTTYPNYCARIRCQNGGSCMNSDSGFWYCVCQPFTSGKYCEYKIDKPKETTVATLSPAICGGIQCRNGGSCQVTDSGYAYCICQIPYNGRLCENRASINYAETTTWSTAPTKYPNYCASIRCQNGGTCYNSDSGYGYCVCQPLTTGKYCEYYYTSANYAETTAPTKYPNYCASIWCQNGGTCYNSDSGYGYCVCQPLTTGKYCEYYYGPDGQKTTTASSFYESTPRYDPCVSNPCLNGGTCKTYSYGYSGYYCDCPSYAKGQRCQLSSVQEPPCKLRSIDFKWDDLEKFENVTETMCQQYCSADSRCQYWTYHLYWNVTTNVKDSVPRLPSANFGVFPTSLEVEDALESALLLVCLAVSRTNQEPTLVLKDVPTVFTVCHRMMVGAYTMANRSSISEL</sequence>
<accession>A0A1S3IF78</accession>
<dbReference type="KEGG" id="lak:106163681"/>
<feature type="domain" description="EGF-like" evidence="7">
    <location>
        <begin position="241"/>
        <end position="278"/>
    </location>
</feature>
<keyword evidence="2 6" id="KW-0732">Signal</keyword>
<dbReference type="SMART" id="SM00274">
    <property type="entry name" value="FOLN"/>
    <property type="match status" value="4"/>
</dbReference>
<dbReference type="SMART" id="SM00179">
    <property type="entry name" value="EGF_CA"/>
    <property type="match status" value="4"/>
</dbReference>
<evidence type="ECO:0000256" key="5">
    <source>
        <dbReference type="PROSITE-ProRule" id="PRU00076"/>
    </source>
</evidence>
<feature type="signal peptide" evidence="6">
    <location>
        <begin position="1"/>
        <end position="20"/>
    </location>
</feature>
<feature type="domain" description="EGF-like" evidence="7">
    <location>
        <begin position="26"/>
        <end position="63"/>
    </location>
</feature>
<dbReference type="PROSITE" id="PS51257">
    <property type="entry name" value="PROKAR_LIPOPROTEIN"/>
    <property type="match status" value="1"/>
</dbReference>
<dbReference type="OrthoDB" id="283575at2759"/>
<dbReference type="InterPro" id="IPR001881">
    <property type="entry name" value="EGF-like_Ca-bd_dom"/>
</dbReference>
<feature type="disulfide bond" evidence="5">
    <location>
        <begin position="105"/>
        <end position="114"/>
    </location>
</feature>
<feature type="disulfide bond" evidence="5">
    <location>
        <begin position="329"/>
        <end position="338"/>
    </location>
</feature>
<dbReference type="Proteomes" id="UP000085678">
    <property type="component" value="Unplaced"/>
</dbReference>
<dbReference type="PANTHER" id="PTHR24049">
    <property type="entry name" value="CRUMBS FAMILY MEMBER"/>
    <property type="match status" value="1"/>
</dbReference>
<dbReference type="GO" id="GO:0007157">
    <property type="term" value="P:heterophilic cell-cell adhesion via plasma membrane cell adhesion molecules"/>
    <property type="evidence" value="ECO:0007669"/>
    <property type="project" value="TreeGrafter"/>
</dbReference>
<dbReference type="InterPro" id="IPR051022">
    <property type="entry name" value="Notch_Cell-Fate_Det"/>
</dbReference>
<dbReference type="GO" id="GO:0005886">
    <property type="term" value="C:plasma membrane"/>
    <property type="evidence" value="ECO:0007669"/>
    <property type="project" value="TreeGrafter"/>
</dbReference>
<dbReference type="RefSeq" id="XP_013396798.1">
    <property type="nucleotide sequence ID" value="XM_013541344.1"/>
</dbReference>
<gene>
    <name evidence="9" type="primary">LOC106163681</name>
</gene>
<evidence type="ECO:0000256" key="4">
    <source>
        <dbReference type="ARBA" id="ARBA00023157"/>
    </source>
</evidence>
<evidence type="ECO:0000313" key="8">
    <source>
        <dbReference type="Proteomes" id="UP000085678"/>
    </source>
</evidence>
<feature type="disulfide bond" evidence="5">
    <location>
        <begin position="268"/>
        <end position="277"/>
    </location>
</feature>
<keyword evidence="4 5" id="KW-1015">Disulfide bond</keyword>
<dbReference type="InterPro" id="IPR000742">
    <property type="entry name" value="EGF"/>
</dbReference>
<dbReference type="Gene3D" id="2.10.25.10">
    <property type="entry name" value="Laminin"/>
    <property type="match status" value="6"/>
</dbReference>
<dbReference type="AlphaFoldDB" id="A0A1S3IF78"/>
<feature type="domain" description="EGF-like" evidence="7">
    <location>
        <begin position="130"/>
        <end position="167"/>
    </location>
</feature>
<feature type="domain" description="EGF-like" evidence="7">
    <location>
        <begin position="78"/>
        <end position="115"/>
    </location>
</feature>
<evidence type="ECO:0000256" key="2">
    <source>
        <dbReference type="ARBA" id="ARBA00022729"/>
    </source>
</evidence>
<dbReference type="InParanoid" id="A0A1S3IF78"/>
<feature type="disulfide bond" evidence="5">
    <location>
        <begin position="157"/>
        <end position="166"/>
    </location>
</feature>
<keyword evidence="8" id="KW-1185">Reference proteome</keyword>
<dbReference type="GO" id="GO:0032991">
    <property type="term" value="C:protein-containing complex"/>
    <property type="evidence" value="ECO:0007669"/>
    <property type="project" value="TreeGrafter"/>
</dbReference>
<comment type="caution">
    <text evidence="5">Lacks conserved residue(s) required for the propagation of feature annotation.</text>
</comment>
<evidence type="ECO:0000313" key="9">
    <source>
        <dbReference type="RefSeq" id="XP_013396798.1"/>
    </source>
</evidence>
<dbReference type="PROSITE" id="PS01186">
    <property type="entry name" value="EGF_2"/>
    <property type="match status" value="2"/>
</dbReference>
<dbReference type="GO" id="GO:0005509">
    <property type="term" value="F:calcium ion binding"/>
    <property type="evidence" value="ECO:0007669"/>
    <property type="project" value="InterPro"/>
</dbReference>
<protein>
    <submittedName>
        <fullName evidence="9">Fibropellin-1-like</fullName>
    </submittedName>
</protein>
<dbReference type="SUPFAM" id="SSF57196">
    <property type="entry name" value="EGF/Laminin"/>
    <property type="match status" value="6"/>
</dbReference>
<dbReference type="InterPro" id="IPR003645">
    <property type="entry name" value="Fol_N"/>
</dbReference>
<feature type="disulfide bond" evidence="5">
    <location>
        <begin position="214"/>
        <end position="223"/>
    </location>
</feature>
<keyword evidence="3" id="KW-0677">Repeat</keyword>
<name>A0A1S3IF78_LINAN</name>
<dbReference type="GO" id="GO:0045197">
    <property type="term" value="P:establishment or maintenance of epithelial cell apical/basal polarity"/>
    <property type="evidence" value="ECO:0007669"/>
    <property type="project" value="TreeGrafter"/>
</dbReference>
<dbReference type="PANTHER" id="PTHR24049:SF22">
    <property type="entry name" value="DROSOPHILA CRUMBS HOMOLOG"/>
    <property type="match status" value="1"/>
</dbReference>
<keyword evidence="1 5" id="KW-0245">EGF-like domain</keyword>
<reference evidence="9" key="1">
    <citation type="submission" date="2025-08" db="UniProtKB">
        <authorList>
            <consortium name="RefSeq"/>
        </authorList>
    </citation>
    <scope>IDENTIFICATION</scope>
    <source>
        <tissue evidence="9">Gonads</tissue>
    </source>
</reference>
<evidence type="ECO:0000256" key="6">
    <source>
        <dbReference type="SAM" id="SignalP"/>
    </source>
</evidence>
<feature type="domain" description="EGF-like" evidence="7">
    <location>
        <begin position="300"/>
        <end position="339"/>
    </location>
</feature>
<proteinExistence type="predicted"/>
<dbReference type="PROSITE" id="PS50026">
    <property type="entry name" value="EGF_3"/>
    <property type="match status" value="6"/>
</dbReference>
<feature type="disulfide bond" evidence="5">
    <location>
        <begin position="53"/>
        <end position="62"/>
    </location>
</feature>
<evidence type="ECO:0000256" key="1">
    <source>
        <dbReference type="ARBA" id="ARBA00022536"/>
    </source>
</evidence>